<keyword evidence="5" id="KW-0808">Transferase</keyword>
<dbReference type="InterPro" id="IPR005814">
    <property type="entry name" value="Aminotrans_3"/>
</dbReference>
<dbReference type="Gene3D" id="3.40.640.10">
    <property type="entry name" value="Type I PLP-dependent aspartate aminotransferase-like (Major domain)"/>
    <property type="match status" value="1"/>
</dbReference>
<dbReference type="EMBL" id="MVGC01000023">
    <property type="protein sequence ID" value="RJE26390.1"/>
    <property type="molecule type" value="Genomic_DNA"/>
</dbReference>
<dbReference type="InterPro" id="IPR015424">
    <property type="entry name" value="PyrdxlP-dep_Trfase"/>
</dbReference>
<dbReference type="GO" id="GO:0008483">
    <property type="term" value="F:transaminase activity"/>
    <property type="evidence" value="ECO:0007669"/>
    <property type="project" value="UniProtKB-KW"/>
</dbReference>
<protein>
    <submittedName>
        <fullName evidence="5">Aminotransferase class-III</fullName>
    </submittedName>
</protein>
<keyword evidence="6" id="KW-1185">Reference proteome</keyword>
<evidence type="ECO:0000256" key="2">
    <source>
        <dbReference type="ARBA" id="ARBA00008954"/>
    </source>
</evidence>
<reference evidence="6" key="1">
    <citation type="submission" date="2017-02" db="EMBL/GenBank/DDBJ databases">
        <authorList>
            <person name="Tafer H."/>
            <person name="Lopandic K."/>
        </authorList>
    </citation>
    <scope>NUCLEOTIDE SEQUENCE [LARGE SCALE GENOMIC DNA]</scope>
    <source>
        <strain evidence="6">CBS 366.77</strain>
    </source>
</reference>
<dbReference type="PANTHER" id="PTHR43094">
    <property type="entry name" value="AMINOTRANSFERASE"/>
    <property type="match status" value="1"/>
</dbReference>
<gene>
    <name evidence="5" type="ORF">PHISCL_01277</name>
</gene>
<dbReference type="SUPFAM" id="SSF53383">
    <property type="entry name" value="PLP-dependent transferases"/>
    <property type="match status" value="1"/>
</dbReference>
<keyword evidence="5" id="KW-0032">Aminotransferase</keyword>
<evidence type="ECO:0000313" key="5">
    <source>
        <dbReference type="EMBL" id="RJE26390.1"/>
    </source>
</evidence>
<sequence length="355" mass="38182">MSPHSTAVFHRSPNKKYDVASGGNGVYLLHPNGTRTLDGSSGAAVSCLGHGHPVVIEAIVQQSRKLAFAHTSFFTSDPAEELANFLIRSSEEAFSKVMFFSSGSEAVESAIKITRQFHVANGEPGRVNFICRRQSYHGNTLGALSAGFNGSRRQAFEPLLSAAFHHVSPCFFSRDAREHEDENTYVDRLIKEYEEMFEQLGSSSVAAILVEPVSGATLGAIPAARGYLARLRGLCNKHGSLLIYDEVMCGMGRVGSLHAWQSLGGVAPDIQTIGKGLGAGYQPISAILVGSKVHRTIELAQAQHPFVSGHTYQGHSIGCAAALAAQQVIAADSYVLMSNEWAIYWSVSFAIRPLC</sequence>
<dbReference type="Pfam" id="PF00202">
    <property type="entry name" value="Aminotran_3"/>
    <property type="match status" value="1"/>
</dbReference>
<dbReference type="GO" id="GO:0005829">
    <property type="term" value="C:cytosol"/>
    <property type="evidence" value="ECO:0007669"/>
    <property type="project" value="TreeGrafter"/>
</dbReference>
<comment type="caution">
    <text evidence="5">The sequence shown here is derived from an EMBL/GenBank/DDBJ whole genome shotgun (WGS) entry which is preliminary data.</text>
</comment>
<dbReference type="InterPro" id="IPR015422">
    <property type="entry name" value="PyrdxlP-dep_Trfase_small"/>
</dbReference>
<dbReference type="FunFam" id="3.40.640.10:FF:000004">
    <property type="entry name" value="Acetylornithine aminotransferase"/>
    <property type="match status" value="1"/>
</dbReference>
<organism evidence="5 6">
    <name type="scientific">Aspergillus sclerotialis</name>
    <dbReference type="NCBI Taxonomy" id="2070753"/>
    <lineage>
        <taxon>Eukaryota</taxon>
        <taxon>Fungi</taxon>
        <taxon>Dikarya</taxon>
        <taxon>Ascomycota</taxon>
        <taxon>Pezizomycotina</taxon>
        <taxon>Eurotiomycetes</taxon>
        <taxon>Eurotiomycetidae</taxon>
        <taxon>Eurotiales</taxon>
        <taxon>Aspergillaceae</taxon>
        <taxon>Aspergillus</taxon>
        <taxon>Aspergillus subgen. Polypaecilum</taxon>
    </lineage>
</organism>
<accession>A0A3A2ZUJ8</accession>
<evidence type="ECO:0000256" key="3">
    <source>
        <dbReference type="ARBA" id="ARBA00022898"/>
    </source>
</evidence>
<dbReference type="CDD" id="cd00610">
    <property type="entry name" value="OAT_like"/>
    <property type="match status" value="1"/>
</dbReference>
<name>A0A3A2ZUJ8_9EURO</name>
<evidence type="ECO:0000256" key="4">
    <source>
        <dbReference type="RuleBase" id="RU003560"/>
    </source>
</evidence>
<dbReference type="Gene3D" id="3.90.1150.10">
    <property type="entry name" value="Aspartate Aminotransferase, domain 1"/>
    <property type="match status" value="1"/>
</dbReference>
<comment type="cofactor">
    <cofactor evidence="1">
        <name>pyridoxal 5'-phosphate</name>
        <dbReference type="ChEBI" id="CHEBI:597326"/>
    </cofactor>
</comment>
<evidence type="ECO:0000313" key="6">
    <source>
        <dbReference type="Proteomes" id="UP000266188"/>
    </source>
</evidence>
<dbReference type="PANTHER" id="PTHR43094:SF1">
    <property type="entry name" value="AMINOTRANSFERASE CLASS-III"/>
    <property type="match status" value="1"/>
</dbReference>
<dbReference type="AlphaFoldDB" id="A0A3A2ZUJ8"/>
<dbReference type="STRING" id="2070753.A0A3A2ZUJ8"/>
<comment type="similarity">
    <text evidence="2 4">Belongs to the class-III pyridoxal-phosphate-dependent aminotransferase family.</text>
</comment>
<dbReference type="GO" id="GO:0030170">
    <property type="term" value="F:pyridoxal phosphate binding"/>
    <property type="evidence" value="ECO:0007669"/>
    <property type="project" value="InterPro"/>
</dbReference>
<keyword evidence="3 4" id="KW-0663">Pyridoxal phosphate</keyword>
<dbReference type="Proteomes" id="UP000266188">
    <property type="component" value="Unassembled WGS sequence"/>
</dbReference>
<dbReference type="OrthoDB" id="5419315at2759"/>
<evidence type="ECO:0000256" key="1">
    <source>
        <dbReference type="ARBA" id="ARBA00001933"/>
    </source>
</evidence>
<proteinExistence type="inferred from homology"/>
<dbReference type="InterPro" id="IPR015421">
    <property type="entry name" value="PyrdxlP-dep_Trfase_major"/>
</dbReference>